<evidence type="ECO:0000313" key="2">
    <source>
        <dbReference type="EMBL" id="MEQ2312474.1"/>
    </source>
</evidence>
<keyword evidence="3" id="KW-1185">Reference proteome</keyword>
<protein>
    <submittedName>
        <fullName evidence="2">Uncharacterized protein</fullName>
    </submittedName>
</protein>
<reference evidence="2 3" key="1">
    <citation type="submission" date="2021-06" db="EMBL/GenBank/DDBJ databases">
        <authorList>
            <person name="Palmer J.M."/>
        </authorList>
    </citation>
    <scope>NUCLEOTIDE SEQUENCE [LARGE SCALE GENOMIC DNA]</scope>
    <source>
        <strain evidence="2 3">AS_MEX2019</strain>
        <tissue evidence="2">Muscle</tissue>
    </source>
</reference>
<evidence type="ECO:0000313" key="3">
    <source>
        <dbReference type="Proteomes" id="UP001469553"/>
    </source>
</evidence>
<gene>
    <name evidence="2" type="ORF">AMECASPLE_031385</name>
</gene>
<name>A0ABV1A1Q1_9TELE</name>
<sequence>MPHKGAHMTNMSKHPRTHGAEPTERPEDSTLKQINLAQISLDWVKVLKIIAHCCPERNAMVSLQPSTWPVNLLAIKHNILHCFHIKFYTLLEEKYKAFQNSVSDLFSL</sequence>
<comment type="caution">
    <text evidence="2">The sequence shown here is derived from an EMBL/GenBank/DDBJ whole genome shotgun (WGS) entry which is preliminary data.</text>
</comment>
<proteinExistence type="predicted"/>
<dbReference type="EMBL" id="JAHRIP010079127">
    <property type="protein sequence ID" value="MEQ2312474.1"/>
    <property type="molecule type" value="Genomic_DNA"/>
</dbReference>
<accession>A0ABV1A1Q1</accession>
<evidence type="ECO:0000256" key="1">
    <source>
        <dbReference type="SAM" id="MobiDB-lite"/>
    </source>
</evidence>
<feature type="region of interest" description="Disordered" evidence="1">
    <location>
        <begin position="1"/>
        <end position="29"/>
    </location>
</feature>
<dbReference type="Proteomes" id="UP001469553">
    <property type="component" value="Unassembled WGS sequence"/>
</dbReference>
<organism evidence="2 3">
    <name type="scientific">Ameca splendens</name>
    <dbReference type="NCBI Taxonomy" id="208324"/>
    <lineage>
        <taxon>Eukaryota</taxon>
        <taxon>Metazoa</taxon>
        <taxon>Chordata</taxon>
        <taxon>Craniata</taxon>
        <taxon>Vertebrata</taxon>
        <taxon>Euteleostomi</taxon>
        <taxon>Actinopterygii</taxon>
        <taxon>Neopterygii</taxon>
        <taxon>Teleostei</taxon>
        <taxon>Neoteleostei</taxon>
        <taxon>Acanthomorphata</taxon>
        <taxon>Ovalentaria</taxon>
        <taxon>Atherinomorphae</taxon>
        <taxon>Cyprinodontiformes</taxon>
        <taxon>Goodeidae</taxon>
        <taxon>Ameca</taxon>
    </lineage>
</organism>
<feature type="compositionally biased region" description="Basic and acidic residues" evidence="1">
    <location>
        <begin position="18"/>
        <end position="29"/>
    </location>
</feature>